<dbReference type="InterPro" id="IPR041577">
    <property type="entry name" value="RT_RNaseH_2"/>
</dbReference>
<feature type="compositionally biased region" description="Basic and acidic residues" evidence="9">
    <location>
        <begin position="363"/>
        <end position="374"/>
    </location>
</feature>
<dbReference type="Pfam" id="PF00078">
    <property type="entry name" value="RVT_1"/>
    <property type="match status" value="1"/>
</dbReference>
<dbReference type="GO" id="GO:0003964">
    <property type="term" value="F:RNA-directed DNA polymerase activity"/>
    <property type="evidence" value="ECO:0007669"/>
    <property type="project" value="UniProtKB-KW"/>
</dbReference>
<dbReference type="Gene3D" id="1.10.340.70">
    <property type="match status" value="1"/>
</dbReference>
<keyword evidence="3" id="KW-0548">Nucleotidyltransferase</keyword>
<evidence type="ECO:0000256" key="8">
    <source>
        <dbReference type="ARBA" id="ARBA00023268"/>
    </source>
</evidence>
<dbReference type="InterPro" id="IPR021109">
    <property type="entry name" value="Peptidase_aspartic_dom_sf"/>
</dbReference>
<keyword evidence="7" id="KW-0695">RNA-directed DNA polymerase</keyword>
<dbReference type="CDD" id="cd00303">
    <property type="entry name" value="retropepsin_like"/>
    <property type="match status" value="1"/>
</dbReference>
<evidence type="ECO:0000256" key="1">
    <source>
        <dbReference type="ARBA" id="ARBA00022670"/>
    </source>
</evidence>
<dbReference type="SUPFAM" id="SSF56672">
    <property type="entry name" value="DNA/RNA polymerases"/>
    <property type="match status" value="1"/>
</dbReference>
<dbReference type="PROSITE" id="PS50878">
    <property type="entry name" value="RT_POL"/>
    <property type="match status" value="1"/>
</dbReference>
<feature type="domain" description="Reverse transcriptase" evidence="10">
    <location>
        <begin position="397"/>
        <end position="576"/>
    </location>
</feature>
<dbReference type="InterPro" id="IPR043502">
    <property type="entry name" value="DNA/RNA_pol_sf"/>
</dbReference>
<dbReference type="Pfam" id="PF13650">
    <property type="entry name" value="Asp_protease_2"/>
    <property type="match status" value="1"/>
</dbReference>
<keyword evidence="6" id="KW-0378">Hydrolase</keyword>
<accession>A0A8R7VF59</accession>
<protein>
    <recommendedName>
        <fullName evidence="10">Reverse transcriptase domain-containing protein</fullName>
    </recommendedName>
</protein>
<dbReference type="GO" id="GO:0004519">
    <property type="term" value="F:endonuclease activity"/>
    <property type="evidence" value="ECO:0007669"/>
    <property type="project" value="UniProtKB-KW"/>
</dbReference>
<dbReference type="Proteomes" id="UP000015106">
    <property type="component" value="Unassembled WGS sequence"/>
</dbReference>
<dbReference type="Pfam" id="PF17921">
    <property type="entry name" value="Integrase_H2C2"/>
    <property type="match status" value="1"/>
</dbReference>
<evidence type="ECO:0000256" key="7">
    <source>
        <dbReference type="ARBA" id="ARBA00022918"/>
    </source>
</evidence>
<dbReference type="FunFam" id="3.30.70.270:FF:000020">
    <property type="entry name" value="Transposon Tf2-6 polyprotein-like Protein"/>
    <property type="match status" value="1"/>
</dbReference>
<reference evidence="12" key="1">
    <citation type="journal article" date="2013" name="Nature">
        <title>Draft genome of the wheat A-genome progenitor Triticum urartu.</title>
        <authorList>
            <person name="Ling H.Q."/>
            <person name="Zhao S."/>
            <person name="Liu D."/>
            <person name="Wang J."/>
            <person name="Sun H."/>
            <person name="Zhang C."/>
            <person name="Fan H."/>
            <person name="Li D."/>
            <person name="Dong L."/>
            <person name="Tao Y."/>
            <person name="Gao C."/>
            <person name="Wu H."/>
            <person name="Li Y."/>
            <person name="Cui Y."/>
            <person name="Guo X."/>
            <person name="Zheng S."/>
            <person name="Wang B."/>
            <person name="Yu K."/>
            <person name="Liang Q."/>
            <person name="Yang W."/>
            <person name="Lou X."/>
            <person name="Chen J."/>
            <person name="Feng M."/>
            <person name="Jian J."/>
            <person name="Zhang X."/>
            <person name="Luo G."/>
            <person name="Jiang Y."/>
            <person name="Liu J."/>
            <person name="Wang Z."/>
            <person name="Sha Y."/>
            <person name="Zhang B."/>
            <person name="Wu H."/>
            <person name="Tang D."/>
            <person name="Shen Q."/>
            <person name="Xue P."/>
            <person name="Zou S."/>
            <person name="Wang X."/>
            <person name="Liu X."/>
            <person name="Wang F."/>
            <person name="Yang Y."/>
            <person name="An X."/>
            <person name="Dong Z."/>
            <person name="Zhang K."/>
            <person name="Zhang X."/>
            <person name="Luo M.C."/>
            <person name="Dvorak J."/>
            <person name="Tong Y."/>
            <person name="Wang J."/>
            <person name="Yang H."/>
            <person name="Li Z."/>
            <person name="Wang D."/>
            <person name="Zhang A."/>
            <person name="Wang J."/>
        </authorList>
    </citation>
    <scope>NUCLEOTIDE SEQUENCE</scope>
    <source>
        <strain evidence="12">cv. G1812</strain>
    </source>
</reference>
<dbReference type="InterPro" id="IPR050951">
    <property type="entry name" value="Retrovirus_Pol_polyprotein"/>
</dbReference>
<keyword evidence="1" id="KW-0645">Protease</keyword>
<evidence type="ECO:0000256" key="9">
    <source>
        <dbReference type="SAM" id="MobiDB-lite"/>
    </source>
</evidence>
<dbReference type="CDD" id="cd09274">
    <property type="entry name" value="RNase_HI_RT_Ty3"/>
    <property type="match status" value="1"/>
</dbReference>
<dbReference type="Gene3D" id="2.40.70.10">
    <property type="entry name" value="Acid Proteases"/>
    <property type="match status" value="1"/>
</dbReference>
<evidence type="ECO:0000313" key="11">
    <source>
        <dbReference type="EnsemblPlants" id="TuG1812S0003160700.01.T01"/>
    </source>
</evidence>
<dbReference type="AlphaFoldDB" id="A0A8R7VF59"/>
<dbReference type="Gene3D" id="3.30.70.270">
    <property type="match status" value="2"/>
</dbReference>
<keyword evidence="4" id="KW-0540">Nuclease</keyword>
<organism evidence="11 12">
    <name type="scientific">Triticum urartu</name>
    <name type="common">Red wild einkorn</name>
    <name type="synonym">Crithodium urartu</name>
    <dbReference type="NCBI Taxonomy" id="4572"/>
    <lineage>
        <taxon>Eukaryota</taxon>
        <taxon>Viridiplantae</taxon>
        <taxon>Streptophyta</taxon>
        <taxon>Embryophyta</taxon>
        <taxon>Tracheophyta</taxon>
        <taxon>Spermatophyta</taxon>
        <taxon>Magnoliopsida</taxon>
        <taxon>Liliopsida</taxon>
        <taxon>Poales</taxon>
        <taxon>Poaceae</taxon>
        <taxon>BOP clade</taxon>
        <taxon>Pooideae</taxon>
        <taxon>Triticodae</taxon>
        <taxon>Triticeae</taxon>
        <taxon>Triticinae</taxon>
        <taxon>Triticum</taxon>
    </lineage>
</organism>
<dbReference type="GO" id="GO:0006508">
    <property type="term" value="P:proteolysis"/>
    <property type="evidence" value="ECO:0007669"/>
    <property type="project" value="UniProtKB-KW"/>
</dbReference>
<dbReference type="GO" id="GO:0008233">
    <property type="term" value="F:peptidase activity"/>
    <property type="evidence" value="ECO:0007669"/>
    <property type="project" value="UniProtKB-KW"/>
</dbReference>
<keyword evidence="8" id="KW-0511">Multifunctional enzyme</keyword>
<name>A0A8R7VF59_TRIUA</name>
<dbReference type="InterPro" id="IPR000477">
    <property type="entry name" value="RT_dom"/>
</dbReference>
<dbReference type="PANTHER" id="PTHR37984">
    <property type="entry name" value="PROTEIN CBG26694"/>
    <property type="match status" value="1"/>
</dbReference>
<dbReference type="CDD" id="cd01647">
    <property type="entry name" value="RT_LTR"/>
    <property type="match status" value="1"/>
</dbReference>
<evidence type="ECO:0000256" key="5">
    <source>
        <dbReference type="ARBA" id="ARBA00022759"/>
    </source>
</evidence>
<proteinExistence type="predicted"/>
<evidence type="ECO:0000256" key="2">
    <source>
        <dbReference type="ARBA" id="ARBA00022679"/>
    </source>
</evidence>
<feature type="region of interest" description="Disordered" evidence="9">
    <location>
        <begin position="60"/>
        <end position="93"/>
    </location>
</feature>
<dbReference type="InterPro" id="IPR043128">
    <property type="entry name" value="Rev_trsase/Diguanyl_cyclase"/>
</dbReference>
<dbReference type="Gramene" id="TuG1812S0003160700.01.T01">
    <property type="protein sequence ID" value="TuG1812S0003160700.01.T01"/>
    <property type="gene ID" value="TuG1812S0003160700.01"/>
</dbReference>
<evidence type="ECO:0000256" key="4">
    <source>
        <dbReference type="ARBA" id="ARBA00022722"/>
    </source>
</evidence>
<keyword evidence="5" id="KW-0255">Endonuclease</keyword>
<dbReference type="Gene3D" id="3.10.10.10">
    <property type="entry name" value="HIV Type 1 Reverse Transcriptase, subunit A, domain 1"/>
    <property type="match status" value="1"/>
</dbReference>
<dbReference type="EnsemblPlants" id="TuG1812S0003160700.01.T01">
    <property type="protein sequence ID" value="TuG1812S0003160700.01.T01"/>
    <property type="gene ID" value="TuG1812S0003160700.01"/>
</dbReference>
<sequence>MAEVQAENPIMDESWFIRCYVNGLRSHIKFQVRPLRPASLTEAYWLAVDLERALPEKKSYSSYAGNGKSSSNYQKTPTPLPEKPTESKQVAVNQRAREPGKCWRCGDIWFHGHKCKLAPVLNVLTGEEPTEQPTKQEVLEETELEEQPETEEKCMTISAQAMQSDNVNTISILVQIGGKQGIALVDSGSNSTFISLKFALSTNCTILKDTSRAVTVAGGGTLWSGAFVPTTTFVAGNTKFEQQFRVLDLPGHDMVLGSDWMANHNPVSFHYNPRQITVMQNKFTLVTIKACDTIAEATPIEAAEVDKLMAAGAPGHVLHLIRDTTMKKPANNTIPPPVEEVIQQFPEVFQEPKGLSPKRSHEHKIPLKEKEKPPNSRPYRVPHMQRNELERQIDGMLRDKIIRASESPYSSPAILVMKKDGTWRMCIDYRKLNAATIKNKFPIPVIEDLLDELHGATYFTKLDLRSGYHQVRMSEEYIPKTAFRTYFGHYEFLVMPFGLANAPGTFQALMNSIFGPYLRKFVLVFFDDILIFSKSLTEHIAHLQIVLQLLKEHQLFAKMSKCVFGVQQVEYLGHIITGEGVSTDPAKVAAVADWPLPTTPTQLRGFLGLCGYYRRFVKFFGTIARPLHDVLRKDSFQWTQTQTQAFQDLKQAMVSAPVLALPNFSEPFTLETDASGVGLGAMMQQGRPLAYFSSTLCPTNAALSTYEKEALAIIPALKRWRHYFLGNDLIIKTDHQSLQYMTDQKVTIGIQHKLMLKLLEFNFTLQYKKGKENVVADALSRKNTLMAMSLVTPQWISAVEASYTNDSTCQSLMEKLLLAPDHTFHQNTLHSGVIRHKGKIYVGKDQVLRDKLLTALHASALGGHSGMKATYHRIKQIFYWPGLK</sequence>
<dbReference type="InterPro" id="IPR041588">
    <property type="entry name" value="Integrase_H2C2"/>
</dbReference>
<feature type="region of interest" description="Disordered" evidence="9">
    <location>
        <begin position="352"/>
        <end position="381"/>
    </location>
</feature>
<dbReference type="Pfam" id="PF17919">
    <property type="entry name" value="RT_RNaseH_2"/>
    <property type="match status" value="1"/>
</dbReference>
<evidence type="ECO:0000256" key="3">
    <source>
        <dbReference type="ARBA" id="ARBA00022695"/>
    </source>
</evidence>
<dbReference type="SUPFAM" id="SSF50630">
    <property type="entry name" value="Acid proteases"/>
    <property type="match status" value="1"/>
</dbReference>
<evidence type="ECO:0000259" key="10">
    <source>
        <dbReference type="PROSITE" id="PS50878"/>
    </source>
</evidence>
<reference evidence="11" key="2">
    <citation type="submission" date="2022-06" db="UniProtKB">
        <authorList>
            <consortium name="EnsemblPlants"/>
        </authorList>
    </citation>
    <scope>IDENTIFICATION</scope>
</reference>
<feature type="compositionally biased region" description="Polar residues" evidence="9">
    <location>
        <begin position="60"/>
        <end position="74"/>
    </location>
</feature>
<keyword evidence="12" id="KW-1185">Reference proteome</keyword>
<evidence type="ECO:0000313" key="12">
    <source>
        <dbReference type="Proteomes" id="UP000015106"/>
    </source>
</evidence>
<keyword evidence="2" id="KW-0808">Transferase</keyword>
<dbReference type="PANTHER" id="PTHR37984:SF5">
    <property type="entry name" value="PROTEIN NYNRIN-LIKE"/>
    <property type="match status" value="1"/>
</dbReference>
<dbReference type="FunFam" id="3.10.10.10:FF:000007">
    <property type="entry name" value="Retrovirus-related Pol polyprotein from transposon 17.6-like Protein"/>
    <property type="match status" value="1"/>
</dbReference>
<evidence type="ECO:0000256" key="6">
    <source>
        <dbReference type="ARBA" id="ARBA00022801"/>
    </source>
</evidence>